<keyword evidence="5" id="KW-1003">Cell membrane</keyword>
<dbReference type="GO" id="GO:0005886">
    <property type="term" value="C:plasma membrane"/>
    <property type="evidence" value="ECO:0007669"/>
    <property type="project" value="UniProtKB-SubCell"/>
</dbReference>
<dbReference type="RefSeq" id="WP_054285630.1">
    <property type="nucleotide sequence ID" value="NZ_CYHA01000003.1"/>
</dbReference>
<dbReference type="InterPro" id="IPR002898">
    <property type="entry name" value="MotA_ExbB_proton_chnl"/>
</dbReference>
<dbReference type="EMBL" id="CYHA01000003">
    <property type="protein sequence ID" value="CUA83007.1"/>
    <property type="molecule type" value="Genomic_DNA"/>
</dbReference>
<proteinExistence type="inferred from homology"/>
<dbReference type="PANTHER" id="PTHR30625">
    <property type="entry name" value="PROTEIN TOLQ"/>
    <property type="match status" value="1"/>
</dbReference>
<evidence type="ECO:0000256" key="2">
    <source>
        <dbReference type="ARBA" id="ARBA00011471"/>
    </source>
</evidence>
<feature type="transmembrane region" description="Helical" evidence="13">
    <location>
        <begin position="126"/>
        <end position="151"/>
    </location>
</feature>
<keyword evidence="7 13" id="KW-0812">Transmembrane</keyword>
<evidence type="ECO:0000256" key="9">
    <source>
        <dbReference type="ARBA" id="ARBA00022989"/>
    </source>
</evidence>
<keyword evidence="4 12" id="KW-0813">Transport</keyword>
<keyword evidence="16" id="KW-1185">Reference proteome</keyword>
<keyword evidence="6" id="KW-0997">Cell inner membrane</keyword>
<evidence type="ECO:0000313" key="15">
    <source>
        <dbReference type="EMBL" id="CUA83007.1"/>
    </source>
</evidence>
<keyword evidence="9 13" id="KW-1133">Transmembrane helix</keyword>
<evidence type="ECO:0000256" key="12">
    <source>
        <dbReference type="RuleBase" id="RU004057"/>
    </source>
</evidence>
<evidence type="ECO:0000256" key="8">
    <source>
        <dbReference type="ARBA" id="ARBA00022927"/>
    </source>
</evidence>
<organism evidence="15 16">
    <name type="scientific">Gulbenkiania indica</name>
    <dbReference type="NCBI Taxonomy" id="375574"/>
    <lineage>
        <taxon>Bacteria</taxon>
        <taxon>Pseudomonadati</taxon>
        <taxon>Pseudomonadota</taxon>
        <taxon>Betaproteobacteria</taxon>
        <taxon>Neisseriales</taxon>
        <taxon>Chromobacteriaceae</taxon>
        <taxon>Gulbenkiania</taxon>
    </lineage>
</organism>
<evidence type="ECO:0000256" key="11">
    <source>
        <dbReference type="ARBA" id="ARBA00024816"/>
    </source>
</evidence>
<accession>A0A0K6GW90</accession>
<dbReference type="STRING" id="375574.GCA_001418035_01317"/>
<evidence type="ECO:0000259" key="14">
    <source>
        <dbReference type="Pfam" id="PF01618"/>
    </source>
</evidence>
<evidence type="ECO:0000313" key="16">
    <source>
        <dbReference type="Proteomes" id="UP000243535"/>
    </source>
</evidence>
<sequence>MNLLSVFQQGDAVLATVFIILVLMSIATWYLIIVRGVQLWRLRRDNRQAESRLWAAPDWAAAEKTLEGSVAPAANLARDGLAALRHYHANAERSLGRACDLNEFLTRAIRKGLAQESGKLESGMTLLASVGSTAPFVGLFGTVWGIYHALVNIGVQGQVSIGTVSGPIGEALVATAAGLAAAIPAVLAYNAFTRANRVLAQDLDHFAHDLHAQLLTQAGELHGLR</sequence>
<dbReference type="InterPro" id="IPR050790">
    <property type="entry name" value="ExbB/TolQ_transport"/>
</dbReference>
<keyword evidence="10 13" id="KW-0472">Membrane</keyword>
<comment type="function">
    <text evidence="11">Involved in the TonB-dependent energy-dependent transport of various receptor-bound substrates. Protects ExbD from proteolytic degradation and functionally stabilizes TonB.</text>
</comment>
<gene>
    <name evidence="15" type="ORF">Ga0061063_1528</name>
</gene>
<feature type="transmembrane region" description="Helical" evidence="13">
    <location>
        <begin position="12"/>
        <end position="34"/>
    </location>
</feature>
<evidence type="ECO:0000256" key="4">
    <source>
        <dbReference type="ARBA" id="ARBA00022448"/>
    </source>
</evidence>
<dbReference type="GO" id="GO:0017038">
    <property type="term" value="P:protein import"/>
    <property type="evidence" value="ECO:0007669"/>
    <property type="project" value="TreeGrafter"/>
</dbReference>
<evidence type="ECO:0000256" key="7">
    <source>
        <dbReference type="ARBA" id="ARBA00022692"/>
    </source>
</evidence>
<feature type="domain" description="MotA/TolQ/ExbB proton channel" evidence="14">
    <location>
        <begin position="97"/>
        <end position="203"/>
    </location>
</feature>
<evidence type="ECO:0000256" key="13">
    <source>
        <dbReference type="SAM" id="Phobius"/>
    </source>
</evidence>
<comment type="subunit">
    <text evidence="2">The accessory proteins ExbB and ExbD seem to form a complex with TonB.</text>
</comment>
<comment type="subcellular location">
    <subcellularLocation>
        <location evidence="1">Cell inner membrane</location>
        <topology evidence="1">Multi-pass membrane protein</topology>
    </subcellularLocation>
    <subcellularLocation>
        <location evidence="12">Membrane</location>
        <topology evidence="12">Multi-pass membrane protein</topology>
    </subcellularLocation>
</comment>
<evidence type="ECO:0000256" key="1">
    <source>
        <dbReference type="ARBA" id="ARBA00004429"/>
    </source>
</evidence>
<reference evidence="16" key="1">
    <citation type="submission" date="2015-08" db="EMBL/GenBank/DDBJ databases">
        <authorList>
            <person name="Varghese N."/>
        </authorList>
    </citation>
    <scope>NUCLEOTIDE SEQUENCE [LARGE SCALE GENOMIC DNA]</scope>
    <source>
        <strain evidence="16">DSM 17901</strain>
    </source>
</reference>
<dbReference type="Pfam" id="PF01618">
    <property type="entry name" value="MotA_ExbB"/>
    <property type="match status" value="1"/>
</dbReference>
<comment type="similarity">
    <text evidence="12">Belongs to the exbB/tolQ family.</text>
</comment>
<evidence type="ECO:0000256" key="10">
    <source>
        <dbReference type="ARBA" id="ARBA00023136"/>
    </source>
</evidence>
<protein>
    <recommendedName>
        <fullName evidence="3">Biopolymer transport protein ExbB</fullName>
    </recommendedName>
</protein>
<feature type="transmembrane region" description="Helical" evidence="13">
    <location>
        <begin position="171"/>
        <end position="192"/>
    </location>
</feature>
<evidence type="ECO:0000256" key="6">
    <source>
        <dbReference type="ARBA" id="ARBA00022519"/>
    </source>
</evidence>
<dbReference type="Proteomes" id="UP000243535">
    <property type="component" value="Unassembled WGS sequence"/>
</dbReference>
<evidence type="ECO:0000256" key="5">
    <source>
        <dbReference type="ARBA" id="ARBA00022475"/>
    </source>
</evidence>
<dbReference type="OrthoDB" id="9805133at2"/>
<dbReference type="AlphaFoldDB" id="A0A0K6GW90"/>
<keyword evidence="8 12" id="KW-0653">Protein transport</keyword>
<evidence type="ECO:0000256" key="3">
    <source>
        <dbReference type="ARBA" id="ARBA00022093"/>
    </source>
</evidence>
<dbReference type="PANTHER" id="PTHR30625:SF14">
    <property type="entry name" value="BIOPOLYMER TRANSPORT PROTEIN EXBB"/>
    <property type="match status" value="1"/>
</dbReference>
<name>A0A0K6GW90_9NEIS</name>